<accession>A0A926HVU4</accession>
<dbReference type="InterPro" id="IPR012338">
    <property type="entry name" value="Beta-lactam/transpept-like"/>
</dbReference>
<dbReference type="Gene3D" id="3.40.710.10">
    <property type="entry name" value="DD-peptidase/beta-lactamase superfamily"/>
    <property type="match status" value="1"/>
</dbReference>
<gene>
    <name evidence="2" type="ORF">H8693_05185</name>
</gene>
<dbReference type="InterPro" id="IPR050789">
    <property type="entry name" value="Diverse_Enzym_Activities"/>
</dbReference>
<dbReference type="Pfam" id="PF00144">
    <property type="entry name" value="Beta-lactamase"/>
    <property type="match status" value="1"/>
</dbReference>
<comment type="caution">
    <text evidence="2">The sequence shown here is derived from an EMBL/GenBank/DDBJ whole genome shotgun (WGS) entry which is preliminary data.</text>
</comment>
<evidence type="ECO:0000313" key="2">
    <source>
        <dbReference type="EMBL" id="MBC8538324.1"/>
    </source>
</evidence>
<keyword evidence="2" id="KW-0378">Hydrolase</keyword>
<dbReference type="SMR" id="A0A926HVU4"/>
<dbReference type="RefSeq" id="WP_249280076.1">
    <property type="nucleotide sequence ID" value="NZ_JACRSS010000001.1"/>
</dbReference>
<dbReference type="AlphaFoldDB" id="A0A926HVU4"/>
<name>A0A926HVU4_9FIRM</name>
<feature type="domain" description="Beta-lactamase-related" evidence="1">
    <location>
        <begin position="36"/>
        <end position="323"/>
    </location>
</feature>
<organism evidence="2 3">
    <name type="scientific">Guopingia tenuis</name>
    <dbReference type="NCBI Taxonomy" id="2763656"/>
    <lineage>
        <taxon>Bacteria</taxon>
        <taxon>Bacillati</taxon>
        <taxon>Bacillota</taxon>
        <taxon>Clostridia</taxon>
        <taxon>Christensenellales</taxon>
        <taxon>Christensenellaceae</taxon>
        <taxon>Guopingia</taxon>
    </lineage>
</organism>
<sequence length="500" mass="56047">MKDSFPRVRPYEVGIDAGALCRALEKIDVPENGTHAFMVLRHGKVAAEAYWAPYAAEKKHCLFSVSKSFTCMAVGFAVQEGLLSVDDKVISFFPEHFVALPCENMQKITVKHCLTMTPGFSGDPHNFPYLRRDDVINDFPYSYHGFTYREERLDWIDNFLHTYVPYEPGSEFIYCTQGTYLLAAIVQKVTGQTVFDYLKPRLFEPLGIENATWQTGPQGVTVAGWGLDICLEDLAKFAQFLLQKGKWKGKQLLDAAWIEDATSCQIHINNPDASWNEEFGYQIWLCEHPGAYRGDGAFGQKYVVIPDKDAVVVFFSGSRNTDAVMDAIWEEIVPAMGEEAAADPEAEAALEKKIAGLRIQPPAGAESSPVAARVSGRRYELSPNYTGFTSLRMDFENSRVTLGFGGEEFTLGIGYDGWVQGKTCVKTEDTDTDVTIVYESVSCAGAWVAEDTYRLVLCFDETSYINTMDITFREHGVEIHHTRNVSFMQSTTLRILGFEF</sequence>
<dbReference type="PANTHER" id="PTHR43283">
    <property type="entry name" value="BETA-LACTAMASE-RELATED"/>
    <property type="match status" value="1"/>
</dbReference>
<dbReference type="GO" id="GO:0016787">
    <property type="term" value="F:hydrolase activity"/>
    <property type="evidence" value="ECO:0007669"/>
    <property type="project" value="UniProtKB-KW"/>
</dbReference>
<evidence type="ECO:0000259" key="1">
    <source>
        <dbReference type="Pfam" id="PF00144"/>
    </source>
</evidence>
<dbReference type="PANTHER" id="PTHR43283:SF7">
    <property type="entry name" value="BETA-LACTAMASE-RELATED DOMAIN-CONTAINING PROTEIN"/>
    <property type="match status" value="1"/>
</dbReference>
<dbReference type="EMBL" id="JACRSS010000001">
    <property type="protein sequence ID" value="MBC8538324.1"/>
    <property type="molecule type" value="Genomic_DNA"/>
</dbReference>
<dbReference type="InterPro" id="IPR001466">
    <property type="entry name" value="Beta-lactam-related"/>
</dbReference>
<keyword evidence="3" id="KW-1185">Reference proteome</keyword>
<protein>
    <submittedName>
        <fullName evidence="2">Serine hydrolase</fullName>
    </submittedName>
</protein>
<reference evidence="2" key="1">
    <citation type="submission" date="2020-08" db="EMBL/GenBank/DDBJ databases">
        <title>Genome public.</title>
        <authorList>
            <person name="Liu C."/>
            <person name="Sun Q."/>
        </authorList>
    </citation>
    <scope>NUCLEOTIDE SEQUENCE</scope>
    <source>
        <strain evidence="2">NSJ-63</strain>
    </source>
</reference>
<proteinExistence type="predicted"/>
<dbReference type="SUPFAM" id="SSF56601">
    <property type="entry name" value="beta-lactamase/transpeptidase-like"/>
    <property type="match status" value="1"/>
</dbReference>
<dbReference type="Proteomes" id="UP000617951">
    <property type="component" value="Unassembled WGS sequence"/>
</dbReference>
<evidence type="ECO:0000313" key="3">
    <source>
        <dbReference type="Proteomes" id="UP000617951"/>
    </source>
</evidence>